<reference evidence="1" key="1">
    <citation type="journal article" date="2023" name="Int. J. Mol. Sci.">
        <title>Metagenomics Revealed a New Genus 'Candidatus Thiocaldithrix dubininis' gen. nov., sp. nov. and a New Species 'Candidatus Thiothrix putei' sp. nov. in the Family Thiotrichaceae, Some Members of Which Have Traits of Both Na+- and H+-Motive Energetics.</title>
        <authorList>
            <person name="Ravin N.V."/>
            <person name="Muntyan M.S."/>
            <person name="Smolyakov D.D."/>
            <person name="Rudenko T.S."/>
            <person name="Beletsky A.V."/>
            <person name="Mardanov A.V."/>
            <person name="Grabovich M.Y."/>
        </authorList>
    </citation>
    <scope>NUCLEOTIDE SEQUENCE</scope>
    <source>
        <strain evidence="1">GKL-02</strain>
    </source>
</reference>
<organism evidence="1">
    <name type="scientific">Candidatus Thiothrix putei</name>
    <dbReference type="NCBI Taxonomy" id="3080811"/>
    <lineage>
        <taxon>Bacteria</taxon>
        <taxon>Pseudomonadati</taxon>
        <taxon>Pseudomonadota</taxon>
        <taxon>Gammaproteobacteria</taxon>
        <taxon>Thiotrichales</taxon>
        <taxon>Thiotrichaceae</taxon>
        <taxon>Thiothrix</taxon>
    </lineage>
</organism>
<protein>
    <submittedName>
        <fullName evidence="1">Uncharacterized protein</fullName>
    </submittedName>
</protein>
<name>A0AA95HCD8_9GAMM</name>
<accession>A0AA95HCD8</accession>
<sequence length="244" mass="28114">MNNVQDAIKNYDKFRSKISIGFLNSTLEIDGLTAGIKLTDSQINIPFLSRDFFKKNQEIIKEIENHPAMYDNKEINESILNDFPELKTIFKLFEIGNHELIHAIQKHSYRSVFRLVDLLQNIESWENTLFFSHLSKGKKWEFGKSFLISLESIDNDKTREGVARYIAKWCKAVIKATEPKFLNIGIQHLIEGQALIASKLSLPISDIDSIDDTPNSYPELYTAVSDHFSTSSPRDFHVLNWFPT</sequence>
<proteinExistence type="predicted"/>
<gene>
    <name evidence="1" type="ORF">QJT81_02215</name>
</gene>
<dbReference type="Proteomes" id="UP001301326">
    <property type="component" value="Chromosome"/>
</dbReference>
<dbReference type="KEGG" id="tput:QJT81_02215"/>
<dbReference type="AlphaFoldDB" id="A0AA95HCD8"/>
<reference evidence="1" key="2">
    <citation type="submission" date="2023-04" db="EMBL/GenBank/DDBJ databases">
        <authorList>
            <person name="Beletskiy A.V."/>
            <person name="Mardanov A.V."/>
            <person name="Ravin N.V."/>
        </authorList>
    </citation>
    <scope>NUCLEOTIDE SEQUENCE</scope>
    <source>
        <strain evidence="1">GKL-02</strain>
    </source>
</reference>
<dbReference type="EMBL" id="CP124756">
    <property type="protein sequence ID" value="WGZ94827.1"/>
    <property type="molecule type" value="Genomic_DNA"/>
</dbReference>
<evidence type="ECO:0000313" key="1">
    <source>
        <dbReference type="EMBL" id="WGZ94827.1"/>
    </source>
</evidence>